<keyword evidence="3" id="KW-1185">Reference proteome</keyword>
<proteinExistence type="predicted"/>
<dbReference type="EMBL" id="KL206304">
    <property type="protein sequence ID" value="KFV81019.1"/>
    <property type="molecule type" value="Genomic_DNA"/>
</dbReference>
<gene>
    <name evidence="2" type="ORF">N308_12007</name>
</gene>
<name>A0A093JQS5_STRCA</name>
<dbReference type="AlphaFoldDB" id="A0A093JQS5"/>
<dbReference type="InterPro" id="IPR028004">
    <property type="entry name" value="DUF4643"/>
</dbReference>
<organism evidence="2 3">
    <name type="scientific">Struthio camelus australis</name>
    <dbReference type="NCBI Taxonomy" id="441894"/>
    <lineage>
        <taxon>Eukaryota</taxon>
        <taxon>Metazoa</taxon>
        <taxon>Chordata</taxon>
        <taxon>Craniata</taxon>
        <taxon>Vertebrata</taxon>
        <taxon>Euteleostomi</taxon>
        <taxon>Archelosauria</taxon>
        <taxon>Archosauria</taxon>
        <taxon>Dinosauria</taxon>
        <taxon>Saurischia</taxon>
        <taxon>Theropoda</taxon>
        <taxon>Coelurosauria</taxon>
        <taxon>Aves</taxon>
        <taxon>Palaeognathae</taxon>
        <taxon>Struthioniformes</taxon>
        <taxon>Struthionidae</taxon>
        <taxon>Struthio</taxon>
    </lineage>
</organism>
<dbReference type="PANTHER" id="PTHR38004:SF1">
    <property type="entry name" value="PROLINE-RICH PROTEIN 33"/>
    <property type="match status" value="1"/>
</dbReference>
<feature type="compositionally biased region" description="Low complexity" evidence="1">
    <location>
        <begin position="185"/>
        <end position="195"/>
    </location>
</feature>
<dbReference type="PANTHER" id="PTHR38004">
    <property type="entry name" value="PROLINE-RICH PROTEIN 33"/>
    <property type="match status" value="1"/>
</dbReference>
<feature type="compositionally biased region" description="Basic and acidic residues" evidence="1">
    <location>
        <begin position="175"/>
        <end position="184"/>
    </location>
</feature>
<reference evidence="2 3" key="1">
    <citation type="submission" date="2014-04" db="EMBL/GenBank/DDBJ databases">
        <title>Genome evolution of avian class.</title>
        <authorList>
            <person name="Zhang G."/>
            <person name="Li C."/>
        </authorList>
    </citation>
    <scope>NUCLEOTIDE SEQUENCE [LARGE SCALE GENOMIC DNA]</scope>
    <source>
        <strain evidence="2">BGI_N308</strain>
    </source>
</reference>
<accession>A0A093JQS5</accession>
<feature type="non-terminal residue" evidence="2">
    <location>
        <position position="294"/>
    </location>
</feature>
<feature type="region of interest" description="Disordered" evidence="1">
    <location>
        <begin position="161"/>
        <end position="200"/>
    </location>
</feature>
<evidence type="ECO:0000256" key="1">
    <source>
        <dbReference type="SAM" id="MobiDB-lite"/>
    </source>
</evidence>
<dbReference type="Proteomes" id="UP000053584">
    <property type="component" value="Unassembled WGS sequence"/>
</dbReference>
<feature type="non-terminal residue" evidence="2">
    <location>
        <position position="1"/>
    </location>
</feature>
<evidence type="ECO:0000313" key="2">
    <source>
        <dbReference type="EMBL" id="KFV81019.1"/>
    </source>
</evidence>
<protein>
    <submittedName>
        <fullName evidence="2">Uncharacterized protein C11orf89</fullName>
    </submittedName>
</protein>
<feature type="compositionally biased region" description="Low complexity" evidence="1">
    <location>
        <begin position="75"/>
        <end position="105"/>
    </location>
</feature>
<evidence type="ECO:0000313" key="3">
    <source>
        <dbReference type="Proteomes" id="UP000053584"/>
    </source>
</evidence>
<feature type="region of interest" description="Disordered" evidence="1">
    <location>
        <begin position="1"/>
        <end position="133"/>
    </location>
</feature>
<feature type="compositionally biased region" description="Pro residues" evidence="1">
    <location>
        <begin position="1"/>
        <end position="11"/>
    </location>
</feature>
<feature type="compositionally biased region" description="Basic and acidic residues" evidence="1">
    <location>
        <begin position="63"/>
        <end position="74"/>
    </location>
</feature>
<sequence>ASPPTLEPHPLSPAKAGPPSEALSPVPHKESIKAPYPKPSTSDAHSNKPAILGSDTETSGSERVPESPKQHSETPRPSTPSTPWGQVPTEAATPAQADTAGATPTETKGEHAIPPQLAPSVPNTSSPLKAEPPLPLVEEAKPLGVNASGWYRLRKHLIVPPEAPSFPEPEPAKQGQEEASHGKDSSQTSTTQDSQLVKPRTTRMWDAILYQMTVNKKKQQAEEKKVQKEEGFSFPRRLPILLHKPRFDARKLKELAAKPMTKITNVFEVGQYGPKVTEEHTKSFNRMATAWSVN</sequence>
<dbReference type="Pfam" id="PF15485">
    <property type="entry name" value="DUF4643"/>
    <property type="match status" value="1"/>
</dbReference>